<organism evidence="1 2">
    <name type="scientific">Stylosanthes scabra</name>
    <dbReference type="NCBI Taxonomy" id="79078"/>
    <lineage>
        <taxon>Eukaryota</taxon>
        <taxon>Viridiplantae</taxon>
        <taxon>Streptophyta</taxon>
        <taxon>Embryophyta</taxon>
        <taxon>Tracheophyta</taxon>
        <taxon>Spermatophyta</taxon>
        <taxon>Magnoliopsida</taxon>
        <taxon>eudicotyledons</taxon>
        <taxon>Gunneridae</taxon>
        <taxon>Pentapetalae</taxon>
        <taxon>rosids</taxon>
        <taxon>fabids</taxon>
        <taxon>Fabales</taxon>
        <taxon>Fabaceae</taxon>
        <taxon>Papilionoideae</taxon>
        <taxon>50 kb inversion clade</taxon>
        <taxon>dalbergioids sensu lato</taxon>
        <taxon>Dalbergieae</taxon>
        <taxon>Pterocarpus clade</taxon>
        <taxon>Stylosanthes</taxon>
    </lineage>
</organism>
<dbReference type="Proteomes" id="UP001341840">
    <property type="component" value="Unassembled WGS sequence"/>
</dbReference>
<sequence>MVHHERMSQQHRSDSYPPFGYFPHFPHGSQRIGEDPVILASVSGAIMKEVASL</sequence>
<comment type="caution">
    <text evidence="1">The sequence shown here is derived from an EMBL/GenBank/DDBJ whole genome shotgun (WGS) entry which is preliminary data.</text>
</comment>
<protein>
    <submittedName>
        <fullName evidence="1">Uncharacterized protein</fullName>
    </submittedName>
</protein>
<proteinExistence type="predicted"/>
<dbReference type="EMBL" id="JASCZI010063410">
    <property type="protein sequence ID" value="MED6141261.1"/>
    <property type="molecule type" value="Genomic_DNA"/>
</dbReference>
<name>A0ABU6SXR6_9FABA</name>
<reference evidence="1 2" key="1">
    <citation type="journal article" date="2023" name="Plants (Basel)">
        <title>Bridging the Gap: Combining Genomics and Transcriptomics Approaches to Understand Stylosanthes scabra, an Orphan Legume from the Brazilian Caatinga.</title>
        <authorList>
            <person name="Ferreira-Neto J.R.C."/>
            <person name="da Silva M.D."/>
            <person name="Binneck E."/>
            <person name="de Melo N.F."/>
            <person name="da Silva R.H."/>
            <person name="de Melo A.L.T.M."/>
            <person name="Pandolfi V."/>
            <person name="Bustamante F.O."/>
            <person name="Brasileiro-Vidal A.C."/>
            <person name="Benko-Iseppon A.M."/>
        </authorList>
    </citation>
    <scope>NUCLEOTIDE SEQUENCE [LARGE SCALE GENOMIC DNA]</scope>
    <source>
        <tissue evidence="1">Leaves</tissue>
    </source>
</reference>
<gene>
    <name evidence="1" type="ORF">PIB30_101589</name>
</gene>
<keyword evidence="2" id="KW-1185">Reference proteome</keyword>
<evidence type="ECO:0000313" key="1">
    <source>
        <dbReference type="EMBL" id="MED6141261.1"/>
    </source>
</evidence>
<evidence type="ECO:0000313" key="2">
    <source>
        <dbReference type="Proteomes" id="UP001341840"/>
    </source>
</evidence>
<accession>A0ABU6SXR6</accession>
<feature type="non-terminal residue" evidence="1">
    <location>
        <position position="53"/>
    </location>
</feature>